<feature type="active site" description="Proton donor" evidence="12">
    <location>
        <position position="264"/>
    </location>
</feature>
<dbReference type="Gene3D" id="3.30.230.20">
    <property type="entry name" value="lpxc deacetylase, domain 1"/>
    <property type="match status" value="1"/>
</dbReference>
<dbReference type="InterPro" id="IPR020568">
    <property type="entry name" value="Ribosomal_Su5_D2-typ_SF"/>
</dbReference>
<evidence type="ECO:0000256" key="3">
    <source>
        <dbReference type="ARBA" id="ARBA00005002"/>
    </source>
</evidence>
<feature type="binding site" evidence="12">
    <location>
        <position position="237"/>
    </location>
    <ligand>
        <name>Zn(2+)</name>
        <dbReference type="ChEBI" id="CHEBI:29105"/>
    </ligand>
</feature>
<evidence type="ECO:0000256" key="11">
    <source>
        <dbReference type="ARBA" id="ARBA00024535"/>
    </source>
</evidence>
<dbReference type="GO" id="GO:0016020">
    <property type="term" value="C:membrane"/>
    <property type="evidence" value="ECO:0007669"/>
    <property type="project" value="GOC"/>
</dbReference>
<dbReference type="InterPro" id="IPR004463">
    <property type="entry name" value="UDP-acyl_GlcNac_deAcase"/>
</dbReference>
<feature type="binding site" evidence="12">
    <location>
        <position position="241"/>
    </location>
    <ligand>
        <name>Zn(2+)</name>
        <dbReference type="ChEBI" id="CHEBI:29105"/>
    </ligand>
</feature>
<comment type="similarity">
    <text evidence="12">Belongs to the LpxC family.</text>
</comment>
<evidence type="ECO:0000256" key="5">
    <source>
        <dbReference type="ARBA" id="ARBA00022516"/>
    </source>
</evidence>
<reference evidence="13 14" key="1">
    <citation type="journal article" date="2011" name="Syst. Appl. Microbiol.">
        <title>Defluviimonas denitrificans gen. nov., sp. nov., and Pararhodobacter aggregans gen. nov., sp. nov., non-phototrophic Rhodobacteraceae from the biofilter of a marine aquaculture.</title>
        <authorList>
            <person name="Foesel B.U."/>
            <person name="Drake H.L."/>
            <person name="Schramm A."/>
        </authorList>
    </citation>
    <scope>NUCLEOTIDE SEQUENCE [LARGE SCALE GENOMIC DNA]</scope>
    <source>
        <strain evidence="13 14">D1-19</strain>
    </source>
</reference>
<dbReference type="Pfam" id="PF03331">
    <property type="entry name" value="LpxC"/>
    <property type="match status" value="1"/>
</dbReference>
<evidence type="ECO:0000256" key="2">
    <source>
        <dbReference type="ARBA" id="ARBA00002923"/>
    </source>
</evidence>
<name>A0A2T7UV33_9RHOB</name>
<dbReference type="PANTHER" id="PTHR33694:SF1">
    <property type="entry name" value="UDP-3-O-ACYL-N-ACETYLGLUCOSAMINE DEACETYLASE 1, MITOCHONDRIAL-RELATED"/>
    <property type="match status" value="1"/>
</dbReference>
<evidence type="ECO:0000256" key="12">
    <source>
        <dbReference type="HAMAP-Rule" id="MF_00388"/>
    </source>
</evidence>
<dbReference type="EC" id="3.5.1.108" evidence="4 12"/>
<keyword evidence="5 12" id="KW-0444">Lipid biosynthesis</keyword>
<feature type="binding site" evidence="12">
    <location>
        <position position="80"/>
    </location>
    <ligand>
        <name>Zn(2+)</name>
        <dbReference type="ChEBI" id="CHEBI:29105"/>
    </ligand>
</feature>
<comment type="catalytic activity">
    <reaction evidence="11 12">
        <text>a UDP-3-O-[(3R)-3-hydroxyacyl]-N-acetyl-alpha-D-glucosamine + H2O = a UDP-3-O-[(3R)-3-hydroxyacyl]-alpha-D-glucosamine + acetate</text>
        <dbReference type="Rhea" id="RHEA:67816"/>
        <dbReference type="ChEBI" id="CHEBI:15377"/>
        <dbReference type="ChEBI" id="CHEBI:30089"/>
        <dbReference type="ChEBI" id="CHEBI:137740"/>
        <dbReference type="ChEBI" id="CHEBI:173225"/>
        <dbReference type="EC" id="3.5.1.108"/>
    </reaction>
</comment>
<dbReference type="Gene3D" id="3.30.1700.10">
    <property type="entry name" value="lpxc deacetylase, domain 2"/>
    <property type="match status" value="1"/>
</dbReference>
<accession>A0A2T7UV33</accession>
<comment type="cofactor">
    <cofactor evidence="1 12">
        <name>Zn(2+)</name>
        <dbReference type="ChEBI" id="CHEBI:29105"/>
    </cofactor>
</comment>
<dbReference type="EMBL" id="QDDR01000002">
    <property type="protein sequence ID" value="PVE48514.1"/>
    <property type="molecule type" value="Genomic_DNA"/>
</dbReference>
<comment type="pathway">
    <text evidence="3 12">Glycolipid biosynthesis; lipid IV(A) biosynthesis; lipid IV(A) from (3R)-3-hydroxytetradecanoyl-[acyl-carrier-protein] and UDP-N-acetyl-alpha-D-glucosamine: step 2/6.</text>
</comment>
<evidence type="ECO:0000256" key="1">
    <source>
        <dbReference type="ARBA" id="ARBA00001947"/>
    </source>
</evidence>
<evidence type="ECO:0000256" key="6">
    <source>
        <dbReference type="ARBA" id="ARBA00022556"/>
    </source>
</evidence>
<keyword evidence="6 12" id="KW-0441">Lipid A biosynthesis</keyword>
<proteinExistence type="inferred from homology"/>
<dbReference type="NCBIfam" id="TIGR00325">
    <property type="entry name" value="lpxC"/>
    <property type="match status" value="1"/>
</dbReference>
<keyword evidence="7 12" id="KW-0479">Metal-binding</keyword>
<dbReference type="UniPathway" id="UPA00359">
    <property type="reaction ID" value="UER00478"/>
</dbReference>
<gene>
    <name evidence="12" type="primary">lpxC</name>
    <name evidence="13" type="ORF">DDE23_05525</name>
</gene>
<protein>
    <recommendedName>
        <fullName evidence="4 12">UDP-3-O-acyl-N-acetylglucosamine deacetylase</fullName>
        <shortName evidence="12">UDP-3-O-acyl-GlcNAc deacetylase</shortName>
        <ecNumber evidence="4 12">3.5.1.108</ecNumber>
    </recommendedName>
    <alternativeName>
        <fullName evidence="12">UDP-3-O-[R-3-hydroxymyristoyl]-N-acetylglucosamine deacetylase</fullName>
    </alternativeName>
</protein>
<dbReference type="GO" id="GO:0103117">
    <property type="term" value="F:UDP-3-O-acyl-N-acetylglucosamine deacetylase activity"/>
    <property type="evidence" value="ECO:0007669"/>
    <property type="project" value="UniProtKB-UniRule"/>
</dbReference>
<dbReference type="SUPFAM" id="SSF54211">
    <property type="entry name" value="Ribosomal protein S5 domain 2-like"/>
    <property type="match status" value="2"/>
</dbReference>
<keyword evidence="8 12" id="KW-0378">Hydrolase</keyword>
<evidence type="ECO:0000256" key="4">
    <source>
        <dbReference type="ARBA" id="ARBA00012745"/>
    </source>
</evidence>
<comment type="function">
    <text evidence="2 12">Catalyzes the hydrolysis of UDP-3-O-myristoyl-N-acetylglucosamine to form UDP-3-O-myristoylglucosamine and acetate, the committed step in lipid A biosynthesis.</text>
</comment>
<dbReference type="AlphaFoldDB" id="A0A2T7UV33"/>
<evidence type="ECO:0000256" key="7">
    <source>
        <dbReference type="ARBA" id="ARBA00022723"/>
    </source>
</evidence>
<evidence type="ECO:0000256" key="8">
    <source>
        <dbReference type="ARBA" id="ARBA00022801"/>
    </source>
</evidence>
<sequence>MQTTLKSSVRFDGTALHSGRAVVMHVRPAPAGHGVVFERLDLDLPVAQRRIAVTPSALIEANLCTKIGNDHDVSVATIEHLMAALAGCGIHNARVTLDGPEVPILDGSARPFVAAFVAAGTRVQAASLTAIRVLKPIEVRMGEAWARLEPAEALSIAFEIDFPDAAIGHQTCELELANGTFVRELSDCRTFCRQADVDFMRANGLALGGTYENAVVVQGADILSPGGLRRIDEPVRHKMLDAMGDLAVAGAPILGRYIGHRAGHTLTGRLVRALLDDATAWEHVTVEGDQAHRMPGAGVCAADLLATGATTASAA</sequence>
<dbReference type="InterPro" id="IPR011334">
    <property type="entry name" value="UDP-acyl_GlcNac_deAcase_C"/>
</dbReference>
<dbReference type="OrthoDB" id="9802746at2"/>
<evidence type="ECO:0000256" key="9">
    <source>
        <dbReference type="ARBA" id="ARBA00022833"/>
    </source>
</evidence>
<dbReference type="RefSeq" id="WP_107750598.1">
    <property type="nucleotide sequence ID" value="NZ_QBKF01000002.1"/>
</dbReference>
<dbReference type="PANTHER" id="PTHR33694">
    <property type="entry name" value="UDP-3-O-ACYL-N-ACETYLGLUCOSAMINE DEACETYLASE 1, MITOCHONDRIAL-RELATED"/>
    <property type="match status" value="1"/>
</dbReference>
<dbReference type="InterPro" id="IPR015870">
    <property type="entry name" value="UDP-acyl_N-AcGlcN_deAcase_N"/>
</dbReference>
<dbReference type="GO" id="GO:0009245">
    <property type="term" value="P:lipid A biosynthetic process"/>
    <property type="evidence" value="ECO:0007669"/>
    <property type="project" value="UniProtKB-UniRule"/>
</dbReference>
<evidence type="ECO:0000313" key="13">
    <source>
        <dbReference type="EMBL" id="PVE48514.1"/>
    </source>
</evidence>
<organism evidence="13 14">
    <name type="scientific">Pararhodobacter aggregans</name>
    <dbReference type="NCBI Taxonomy" id="404875"/>
    <lineage>
        <taxon>Bacteria</taxon>
        <taxon>Pseudomonadati</taxon>
        <taxon>Pseudomonadota</taxon>
        <taxon>Alphaproteobacteria</taxon>
        <taxon>Rhodobacterales</taxon>
        <taxon>Paracoccaceae</taxon>
        <taxon>Pararhodobacter</taxon>
    </lineage>
</organism>
<keyword evidence="10 12" id="KW-0443">Lipid metabolism</keyword>
<dbReference type="Proteomes" id="UP000244810">
    <property type="component" value="Unassembled WGS sequence"/>
</dbReference>
<comment type="caution">
    <text evidence="13">The sequence shown here is derived from an EMBL/GenBank/DDBJ whole genome shotgun (WGS) entry which is preliminary data.</text>
</comment>
<dbReference type="GO" id="GO:0046872">
    <property type="term" value="F:metal ion binding"/>
    <property type="evidence" value="ECO:0007669"/>
    <property type="project" value="UniProtKB-KW"/>
</dbReference>
<evidence type="ECO:0000256" key="10">
    <source>
        <dbReference type="ARBA" id="ARBA00023098"/>
    </source>
</evidence>
<dbReference type="HAMAP" id="MF_00388">
    <property type="entry name" value="LpxC"/>
    <property type="match status" value="1"/>
</dbReference>
<keyword evidence="14" id="KW-1185">Reference proteome</keyword>
<keyword evidence="9 12" id="KW-0862">Zinc</keyword>
<evidence type="ECO:0000313" key="14">
    <source>
        <dbReference type="Proteomes" id="UP000244810"/>
    </source>
</evidence>